<comment type="similarity">
    <text evidence="1">Belongs to the LysR transcriptional regulatory family.</text>
</comment>
<evidence type="ECO:0000313" key="7">
    <source>
        <dbReference type="Proteomes" id="UP000887222"/>
    </source>
</evidence>
<name>A0ABQ4Q8W0_9BURK</name>
<keyword evidence="4" id="KW-0804">Transcription</keyword>
<accession>A0ABQ4Q8W0</accession>
<evidence type="ECO:0000256" key="1">
    <source>
        <dbReference type="ARBA" id="ARBA00009437"/>
    </source>
</evidence>
<dbReference type="InterPro" id="IPR000847">
    <property type="entry name" value="LysR_HTH_N"/>
</dbReference>
<protein>
    <submittedName>
        <fullName evidence="6">LysR family transcriptional regulator</fullName>
    </submittedName>
</protein>
<comment type="caution">
    <text evidence="6">The sequence shown here is derived from an EMBL/GenBank/DDBJ whole genome shotgun (WGS) entry which is preliminary data.</text>
</comment>
<keyword evidence="2" id="KW-0805">Transcription regulation</keyword>
<dbReference type="InterPro" id="IPR036390">
    <property type="entry name" value="WH_DNA-bd_sf"/>
</dbReference>
<keyword evidence="7" id="KW-1185">Reference proteome</keyword>
<dbReference type="PANTHER" id="PTHR30579:SF7">
    <property type="entry name" value="HTH-TYPE TRANSCRIPTIONAL REGULATOR LRHA-RELATED"/>
    <property type="match status" value="1"/>
</dbReference>
<feature type="domain" description="HTH lysR-type" evidence="5">
    <location>
        <begin position="6"/>
        <end position="63"/>
    </location>
</feature>
<dbReference type="PRINTS" id="PR00039">
    <property type="entry name" value="HTHLYSR"/>
</dbReference>
<evidence type="ECO:0000256" key="4">
    <source>
        <dbReference type="ARBA" id="ARBA00023163"/>
    </source>
</evidence>
<organism evidence="6 7">
    <name type="scientific">Noviherbaspirillum aridicola</name>
    <dbReference type="NCBI Taxonomy" id="2849687"/>
    <lineage>
        <taxon>Bacteria</taxon>
        <taxon>Pseudomonadati</taxon>
        <taxon>Pseudomonadota</taxon>
        <taxon>Betaproteobacteria</taxon>
        <taxon>Burkholderiales</taxon>
        <taxon>Oxalobacteraceae</taxon>
        <taxon>Noviherbaspirillum</taxon>
    </lineage>
</organism>
<reference evidence="6 7" key="1">
    <citation type="journal article" date="2022" name="Int. J. Syst. Evol. Microbiol.">
        <title>Noviherbaspirillum aridicola sp. nov., isolated from an arid soil in Pakistan.</title>
        <authorList>
            <person name="Khan I.U."/>
            <person name="Saqib M."/>
            <person name="Amin A."/>
            <person name="Hussain F."/>
            <person name="Li L."/>
            <person name="Liu Y.H."/>
            <person name="Fang B.Z."/>
            <person name="Ahmed I."/>
            <person name="Li W.J."/>
        </authorList>
    </citation>
    <scope>NUCLEOTIDE SEQUENCE [LARGE SCALE GENOMIC DNA]</scope>
    <source>
        <strain evidence="6 7">NCCP-691</strain>
    </source>
</reference>
<keyword evidence="3" id="KW-0238">DNA-binding</keyword>
<dbReference type="EMBL" id="BPMK01000019">
    <property type="protein sequence ID" value="GIZ53652.1"/>
    <property type="molecule type" value="Genomic_DNA"/>
</dbReference>
<dbReference type="SUPFAM" id="SSF53850">
    <property type="entry name" value="Periplasmic binding protein-like II"/>
    <property type="match status" value="1"/>
</dbReference>
<dbReference type="Proteomes" id="UP000887222">
    <property type="component" value="Unassembled WGS sequence"/>
</dbReference>
<dbReference type="Gene3D" id="1.10.10.10">
    <property type="entry name" value="Winged helix-like DNA-binding domain superfamily/Winged helix DNA-binding domain"/>
    <property type="match status" value="1"/>
</dbReference>
<dbReference type="PANTHER" id="PTHR30579">
    <property type="entry name" value="TRANSCRIPTIONAL REGULATOR"/>
    <property type="match status" value="1"/>
</dbReference>
<dbReference type="RefSeq" id="WP_220810068.1">
    <property type="nucleotide sequence ID" value="NZ_BPMK01000019.1"/>
</dbReference>
<dbReference type="SUPFAM" id="SSF46785">
    <property type="entry name" value="Winged helix' DNA-binding domain"/>
    <property type="match status" value="1"/>
</dbReference>
<evidence type="ECO:0000259" key="5">
    <source>
        <dbReference type="PROSITE" id="PS50931"/>
    </source>
</evidence>
<dbReference type="PROSITE" id="PS50931">
    <property type="entry name" value="HTH_LYSR"/>
    <property type="match status" value="1"/>
</dbReference>
<evidence type="ECO:0000256" key="3">
    <source>
        <dbReference type="ARBA" id="ARBA00023125"/>
    </source>
</evidence>
<dbReference type="InterPro" id="IPR050176">
    <property type="entry name" value="LTTR"/>
</dbReference>
<dbReference type="Pfam" id="PF03466">
    <property type="entry name" value="LysR_substrate"/>
    <property type="match status" value="1"/>
</dbReference>
<sequence>MSRPVLDLDLLRTLVIGVESGSFAGASARIGRTQSAVSLQMKKLEDALGVGLFEKRGRLLALTPAGERLYDYAQRLLQLQDEAVEAVRGEGLSGQVRFGMSVDFENTWLPEMLARFSRSHPGVSIEVVMDRNSALAAQARRGAVDIALVFGPPGHENAERLARAGMIWIGRPGFSLREGEPLPLLLLERPCIFHEAAVAALDAAGIRWRLAVTSPTQGGLWAAARAGIGVTVRTEISMPPDLVNLARAQRLPRLPGAELSLLRSGKRQGPALQRLEQTVIEVMKERLGSSRMSVDTTPGVAA</sequence>
<proteinExistence type="inferred from homology"/>
<dbReference type="InterPro" id="IPR005119">
    <property type="entry name" value="LysR_subst-bd"/>
</dbReference>
<dbReference type="Pfam" id="PF00126">
    <property type="entry name" value="HTH_1"/>
    <property type="match status" value="1"/>
</dbReference>
<dbReference type="Gene3D" id="3.40.190.10">
    <property type="entry name" value="Periplasmic binding protein-like II"/>
    <property type="match status" value="2"/>
</dbReference>
<dbReference type="InterPro" id="IPR036388">
    <property type="entry name" value="WH-like_DNA-bd_sf"/>
</dbReference>
<gene>
    <name evidence="6" type="ORF">NCCP691_36660</name>
</gene>
<evidence type="ECO:0000256" key="2">
    <source>
        <dbReference type="ARBA" id="ARBA00023015"/>
    </source>
</evidence>
<evidence type="ECO:0000313" key="6">
    <source>
        <dbReference type="EMBL" id="GIZ53652.1"/>
    </source>
</evidence>